<dbReference type="FunFam" id="3.30.428.10:FF:000056">
    <property type="entry name" value="Si:ch211-256m1.8"/>
    <property type="match status" value="1"/>
</dbReference>
<dbReference type="FunFam" id="3.60.20.30:FF:000001">
    <property type="entry name" value="Isoaspartyl peptidase/L-asparaginase"/>
    <property type="match status" value="1"/>
</dbReference>
<evidence type="ECO:0000256" key="5">
    <source>
        <dbReference type="ARBA" id="ARBA00022280"/>
    </source>
</evidence>
<dbReference type="CDD" id="cd04701">
    <property type="entry name" value="Asparaginase_2"/>
    <property type="match status" value="1"/>
</dbReference>
<evidence type="ECO:0000256" key="6">
    <source>
        <dbReference type="ARBA" id="ARBA00022598"/>
    </source>
</evidence>
<dbReference type="InterPro" id="IPR029055">
    <property type="entry name" value="Ntn_hydrolases_N"/>
</dbReference>
<dbReference type="InterPro" id="IPR045864">
    <property type="entry name" value="aa-tRNA-synth_II/BPL/LPL"/>
</dbReference>
<dbReference type="Gene3D" id="3.30.428.10">
    <property type="entry name" value="HIT-like"/>
    <property type="match status" value="1"/>
</dbReference>
<dbReference type="InterPro" id="IPR011146">
    <property type="entry name" value="HIT-like"/>
</dbReference>
<dbReference type="PROSITE" id="PS51084">
    <property type="entry name" value="HIT_2"/>
    <property type="match status" value="1"/>
</dbReference>
<feature type="domain" description="Aminoacyl-transfer RNA synthetases class-II family profile" evidence="20">
    <location>
        <begin position="1364"/>
        <end position="1602"/>
    </location>
</feature>
<dbReference type="Pfam" id="PF00755">
    <property type="entry name" value="Carn_acyltransf"/>
    <property type="match status" value="1"/>
</dbReference>
<dbReference type="SUPFAM" id="SSF54197">
    <property type="entry name" value="HIT-like"/>
    <property type="match status" value="1"/>
</dbReference>
<evidence type="ECO:0000256" key="8">
    <source>
        <dbReference type="ARBA" id="ARBA00022679"/>
    </source>
</evidence>
<organism evidence="22 23">
    <name type="scientific">Alosa alosa</name>
    <name type="common">allis shad</name>
    <dbReference type="NCBI Taxonomy" id="278164"/>
    <lineage>
        <taxon>Eukaryota</taxon>
        <taxon>Metazoa</taxon>
        <taxon>Chordata</taxon>
        <taxon>Craniata</taxon>
        <taxon>Vertebrata</taxon>
        <taxon>Euteleostomi</taxon>
        <taxon>Actinopterygii</taxon>
        <taxon>Neopterygii</taxon>
        <taxon>Teleostei</taxon>
        <taxon>Clupei</taxon>
        <taxon>Clupeiformes</taxon>
        <taxon>Clupeoidei</taxon>
        <taxon>Clupeidae</taxon>
        <taxon>Alosa</taxon>
    </lineage>
</organism>
<dbReference type="Gene3D" id="3.30.559.10">
    <property type="entry name" value="Chloramphenicol acetyltransferase-like domain"/>
    <property type="match status" value="1"/>
</dbReference>
<dbReference type="Gene3D" id="3.60.20.30">
    <property type="entry name" value="(Glycosyl)asparaginase"/>
    <property type="match status" value="1"/>
</dbReference>
<evidence type="ECO:0000256" key="13">
    <source>
        <dbReference type="ARBA" id="ARBA00029701"/>
    </source>
</evidence>
<name>A0AAV6GR08_9TELE</name>
<evidence type="ECO:0000256" key="15">
    <source>
        <dbReference type="ARBA" id="ARBA00030414"/>
    </source>
</evidence>
<dbReference type="GO" id="GO:0006418">
    <property type="term" value="P:tRNA aminoacylation for protein translation"/>
    <property type="evidence" value="ECO:0007669"/>
    <property type="project" value="InterPro"/>
</dbReference>
<evidence type="ECO:0000256" key="19">
    <source>
        <dbReference type="PROSITE-ProRule" id="PRU00464"/>
    </source>
</evidence>
<dbReference type="SUPFAM" id="SSF55681">
    <property type="entry name" value="Class II aaRS and biotin synthetases"/>
    <property type="match status" value="1"/>
</dbReference>
<feature type="active site" description="Nucleophile" evidence="18">
    <location>
        <position position="825"/>
    </location>
</feature>
<reference evidence="22" key="1">
    <citation type="submission" date="2020-10" db="EMBL/GenBank/DDBJ databases">
        <title>Chromosome-scale genome assembly of the Allis shad, Alosa alosa.</title>
        <authorList>
            <person name="Margot Z."/>
            <person name="Christophe K."/>
            <person name="Cabau C."/>
            <person name="Louis A."/>
            <person name="Berthelot C."/>
            <person name="Parey E."/>
            <person name="Roest Crollius H."/>
            <person name="Montfort J."/>
            <person name="Robinson-Rechavi M."/>
            <person name="Bucao C."/>
            <person name="Bouchez O."/>
            <person name="Gislard M."/>
            <person name="Lluch J."/>
            <person name="Milhes M."/>
            <person name="Lampietro C."/>
            <person name="Lopez Roques C."/>
            <person name="Donnadieu C."/>
            <person name="Braasch I."/>
            <person name="Desvignes T."/>
            <person name="Postlethwait J."/>
            <person name="Bobe J."/>
            <person name="Guiguen Y."/>
        </authorList>
    </citation>
    <scope>NUCLEOTIDE SEQUENCE</scope>
    <source>
        <strain evidence="22">M-15738</strain>
        <tissue evidence="22">Blood</tissue>
    </source>
</reference>
<evidence type="ECO:0000256" key="10">
    <source>
        <dbReference type="ARBA" id="ARBA00022801"/>
    </source>
</evidence>
<evidence type="ECO:0000313" key="23">
    <source>
        <dbReference type="Proteomes" id="UP000823561"/>
    </source>
</evidence>
<comment type="catalytic activity">
    <reaction evidence="1">
        <text>Cleavage of a beta-linked Asp residue from the N-terminus of a polypeptide.</text>
        <dbReference type="EC" id="3.4.19.5"/>
    </reaction>
</comment>
<keyword evidence="23" id="KW-1185">Reference proteome</keyword>
<dbReference type="GO" id="GO:0016740">
    <property type="term" value="F:transferase activity"/>
    <property type="evidence" value="ECO:0007669"/>
    <property type="project" value="UniProtKB-KW"/>
</dbReference>
<dbReference type="InterPro" id="IPR039551">
    <property type="entry name" value="Cho/carn_acyl_trans"/>
</dbReference>
<dbReference type="PROSITE" id="PS50862">
    <property type="entry name" value="AA_TRNA_LIGASE_II"/>
    <property type="match status" value="1"/>
</dbReference>
<dbReference type="Pfam" id="PF01230">
    <property type="entry name" value="HIT"/>
    <property type="match status" value="1"/>
</dbReference>
<dbReference type="SUPFAM" id="SSF52777">
    <property type="entry name" value="CoA-dependent acyltransferases"/>
    <property type="match status" value="2"/>
</dbReference>
<dbReference type="GO" id="GO:0033345">
    <property type="term" value="P:L-asparagine catabolic process via L-aspartate"/>
    <property type="evidence" value="ECO:0007669"/>
    <property type="project" value="TreeGrafter"/>
</dbReference>
<proteinExistence type="inferred from homology"/>
<dbReference type="GO" id="GO:0004067">
    <property type="term" value="F:asparaginase activity"/>
    <property type="evidence" value="ECO:0007669"/>
    <property type="project" value="UniProtKB-EC"/>
</dbReference>
<dbReference type="Gene3D" id="3.30.930.10">
    <property type="entry name" value="Bira Bifunctional Protein, Domain 2"/>
    <property type="match status" value="1"/>
</dbReference>
<evidence type="ECO:0000313" key="22">
    <source>
        <dbReference type="EMBL" id="KAG5277558.1"/>
    </source>
</evidence>
<keyword evidence="10" id="KW-0378">Hydrolase</keyword>
<evidence type="ECO:0000259" key="20">
    <source>
        <dbReference type="PROSITE" id="PS50862"/>
    </source>
</evidence>
<keyword evidence="6" id="KW-0436">Ligase</keyword>
<dbReference type="Pfam" id="PF01112">
    <property type="entry name" value="Asparaginase_2"/>
    <property type="match status" value="1"/>
</dbReference>
<dbReference type="SUPFAM" id="SSF56235">
    <property type="entry name" value="N-terminal nucleophile aminohydrolases (Ntn hydrolases)"/>
    <property type="match status" value="1"/>
</dbReference>
<dbReference type="GO" id="GO:0004812">
    <property type="term" value="F:aminoacyl-tRNA ligase activity"/>
    <property type="evidence" value="ECO:0007669"/>
    <property type="project" value="InterPro"/>
</dbReference>
<evidence type="ECO:0000256" key="12">
    <source>
        <dbReference type="ARBA" id="ARBA00022840"/>
    </source>
</evidence>
<dbReference type="Proteomes" id="UP000823561">
    <property type="component" value="Chromosome 8"/>
</dbReference>
<keyword evidence="12" id="KW-0067">ATP-binding</keyword>
<comment type="caution">
    <text evidence="19">Lacks conserved residue(s) required for the propagation of feature annotation.</text>
</comment>
<dbReference type="EMBL" id="JADWDJ010000008">
    <property type="protein sequence ID" value="KAG5277558.1"/>
    <property type="molecule type" value="Genomic_DNA"/>
</dbReference>
<keyword evidence="11" id="KW-0068">Autocatalytic cleavage</keyword>
<feature type="domain" description="HIT" evidence="21">
    <location>
        <begin position="1115"/>
        <end position="1218"/>
    </location>
</feature>
<evidence type="ECO:0000256" key="14">
    <source>
        <dbReference type="ARBA" id="ARBA00029780"/>
    </source>
</evidence>
<evidence type="ECO:0000259" key="21">
    <source>
        <dbReference type="PROSITE" id="PS51084"/>
    </source>
</evidence>
<dbReference type="GO" id="GO:0005524">
    <property type="term" value="F:ATP binding"/>
    <property type="evidence" value="ECO:0007669"/>
    <property type="project" value="InterPro"/>
</dbReference>
<evidence type="ECO:0000256" key="2">
    <source>
        <dbReference type="ARBA" id="ARBA00010872"/>
    </source>
</evidence>
<evidence type="ECO:0000256" key="4">
    <source>
        <dbReference type="ARBA" id="ARBA00012920"/>
    </source>
</evidence>
<gene>
    <name evidence="22" type="ORF">AALO_G00118980</name>
</gene>
<dbReference type="GO" id="GO:0008798">
    <property type="term" value="F:beta-aspartyl-peptidase activity"/>
    <property type="evidence" value="ECO:0007669"/>
    <property type="project" value="UniProtKB-EC"/>
</dbReference>
<dbReference type="GO" id="GO:0006508">
    <property type="term" value="P:proteolysis"/>
    <property type="evidence" value="ECO:0007669"/>
    <property type="project" value="UniProtKB-KW"/>
</dbReference>
<dbReference type="Gene3D" id="3.30.559.70">
    <property type="entry name" value="Choline/Carnitine o-acyltransferase, domain 2"/>
    <property type="match status" value="1"/>
</dbReference>
<accession>A0AAV6GR08</accession>
<dbReference type="EC" id="3.5.1.1" evidence="4"/>
<dbReference type="InterPro" id="IPR004364">
    <property type="entry name" value="Aa-tRNA-synt_II"/>
</dbReference>
<evidence type="ECO:0000256" key="11">
    <source>
        <dbReference type="ARBA" id="ARBA00022813"/>
    </source>
</evidence>
<comment type="similarity">
    <text evidence="2">Belongs to the Ntn-hydrolase family.</text>
</comment>
<dbReference type="InterPro" id="IPR036265">
    <property type="entry name" value="HIT-like_sf"/>
</dbReference>
<dbReference type="PANTHER" id="PTHR10188">
    <property type="entry name" value="L-ASPARAGINASE"/>
    <property type="match status" value="1"/>
</dbReference>
<keyword evidence="7" id="KW-0645">Protease</keyword>
<keyword evidence="8" id="KW-0808">Transferase</keyword>
<evidence type="ECO:0000256" key="3">
    <source>
        <dbReference type="ARBA" id="ARBA00012879"/>
    </source>
</evidence>
<evidence type="ECO:0000256" key="17">
    <source>
        <dbReference type="ARBA" id="ARBA00049366"/>
    </source>
</evidence>
<dbReference type="InterPro" id="IPR042231">
    <property type="entry name" value="Cho/carn_acyl_trans_2"/>
</dbReference>
<dbReference type="InterPro" id="IPR023213">
    <property type="entry name" value="CAT-like_dom_sf"/>
</dbReference>
<evidence type="ECO:0000256" key="18">
    <source>
        <dbReference type="PIRSR" id="PIRSR600246-1"/>
    </source>
</evidence>
<evidence type="ECO:0000256" key="16">
    <source>
        <dbReference type="ARBA" id="ARBA00030667"/>
    </source>
</evidence>
<evidence type="ECO:0000256" key="7">
    <source>
        <dbReference type="ARBA" id="ARBA00022670"/>
    </source>
</evidence>
<comment type="catalytic activity">
    <reaction evidence="17">
        <text>L-asparagine + H2O = L-aspartate + NH4(+)</text>
        <dbReference type="Rhea" id="RHEA:21016"/>
        <dbReference type="ChEBI" id="CHEBI:15377"/>
        <dbReference type="ChEBI" id="CHEBI:28938"/>
        <dbReference type="ChEBI" id="CHEBI:29991"/>
        <dbReference type="ChEBI" id="CHEBI:58048"/>
        <dbReference type="EC" id="3.5.1.1"/>
    </reaction>
</comment>
<dbReference type="PANTHER" id="PTHR10188:SF42">
    <property type="entry name" value="SI:CH211-256M1.8"/>
    <property type="match status" value="1"/>
</dbReference>
<comment type="caution">
    <text evidence="22">The sequence shown here is derived from an EMBL/GenBank/DDBJ whole genome shotgun (WGS) entry which is preliminary data.</text>
</comment>
<dbReference type="InterPro" id="IPR006195">
    <property type="entry name" value="aa-tRNA-synth_II"/>
</dbReference>
<keyword evidence="9" id="KW-0547">Nucleotide-binding</keyword>
<protein>
    <recommendedName>
        <fullName evidence="5">Isoaspartyl peptidase/L-asparaginase</fullName>
        <ecNumber evidence="3">3.4.19.5</ecNumber>
        <ecNumber evidence="4">3.5.1.1</ecNumber>
    </recommendedName>
    <alternativeName>
        <fullName evidence="13">Asparaginase-like protein 1</fullName>
    </alternativeName>
    <alternativeName>
        <fullName evidence="16">Beta-aspartyl-peptidase</fullName>
    </alternativeName>
    <alternativeName>
        <fullName evidence="14">Isoaspartyl dipeptidase</fullName>
    </alternativeName>
    <alternativeName>
        <fullName evidence="15">L-asparagine amidohydrolase</fullName>
    </alternativeName>
</protein>
<evidence type="ECO:0000256" key="9">
    <source>
        <dbReference type="ARBA" id="ARBA00022741"/>
    </source>
</evidence>
<dbReference type="InterPro" id="IPR000246">
    <property type="entry name" value="Peptidase_T2"/>
</dbReference>
<dbReference type="EC" id="3.4.19.5" evidence="3"/>
<dbReference type="GO" id="GO:0005737">
    <property type="term" value="C:cytoplasm"/>
    <property type="evidence" value="ECO:0007669"/>
    <property type="project" value="TreeGrafter"/>
</dbReference>
<dbReference type="Pfam" id="PF00152">
    <property type="entry name" value="tRNA-synt_2"/>
    <property type="match status" value="1"/>
</dbReference>
<evidence type="ECO:0000256" key="1">
    <source>
        <dbReference type="ARBA" id="ARBA00000306"/>
    </source>
</evidence>
<sequence length="1602" mass="177547">MHIQYTQTIIPNISGSPLYRMALHDYPIPDLDITLQEAGRVLQLTLSPDLFMQYKNAFPQQREILQEAQRKLSDAGSGRENWVTEQFKSCLLSSADALPTSTAIPIVLTQSKTWKNDTQLGRAAALVWAMAKLYSEPWLVEGDEPMERTQQSELFAASRIPGKKQDEIKLYPDSVHAILTSRAGAFPIQILHRPSAEGPFIALSLGDIYDQIEHISNLPAAGTEQDASAICALSSLPRRDWHGLREKILKSGGPTAASLNIMESAVLAVSLEDGPAPPDVESTLNAIRLGDRGWNCLRYYDKVVNMVVFKDRTAGLVFEHSAVDGMVAALVSESVLYLSESQNRNFIHAQTENKSVALDTSLTKPKPLTFQLEGIVMPSPPAEISTPETHRILTFEMSSYPDIFTILRSQRGVYDAFVNFSLQLALRQTLGESAAEHIIVTPTHMRHFKHGRCDPTYSLTSRSRQLISTLTTCIGPDGNPRYTKELIGLFHLALLEHKNLIKATKSGQGVGPHLAVLRHSLSPNNPLKKFLDPFGCPSVYLTGIDLMEGIECAVGNVYARDQLAVTYLGRKDRIRIVLNGKGSFASILDKLHTNLQETLKLIMLLALRYAIAEQMGALECFLQGKDKFRINENTEAKIHKGPNVCSKPPQSSEMKPDFTLVIHGGAGEDVSWNQKAEVDVLEFALETALSLGAQVLRNGGSSLDAVQRSVVALEDCFLFNAGKGAIYNKDGQHELEASIVDGNGSNSGSVACLRTVKNPVKAARQVMEKSVHSFLVGDGAEEFLQGLPEKDKPVEAEYFDTDVRRRDFDAKLNSIQSTKNNHPQTVGAVALDRWGKLAAATSTGGLVGKWKGRVGDTAVMGAGVYADEKVAVTCSGDGDVFLRQTVAQRVASLYSHKGYTLQQACQEVISENLKGCQAGIIAVDHKGQAVIETNAAVMFVASMVNNTIRAEVFKPAITFSNTIWETDELVAYLQPDPWTPGATVLTRKSFSGPCSIFQLTVHDFKMMLLGARKVSNLLCERLGVHRCALVVHPQEDQPVQIKVLPLHGLEPSWRPHLAREEEFNHNNPGYCTSKNGPRCEDAYLDSIQAKIRAKLPTPNAPSCYDFLGDQLHNNLFSRIVRGEEKHWRVWEDDGHVAFLTPFPNTPGFTIVVPRKPLPSDIFRLEEEDYTALILAVQKVAQLLQEGMSAQRVALIFEGFEIDYAHLKLIPLLASSCPEVTAVPPQFSQTYPGFVTSANGPPASPEELKKVHTQITQSKAPRSWEDPQSHATLAITNQWYRNLFQIQSTLFHSTVEYFHNICHYAYALTPVTTDTISSPMGLGSDSEPVVVNMLGQDVFLADSMQFALEYYLRFQEGLPGAYYVSPSFWGEDPDATHLNQFYHIECELLGDMDAAISVAESFVAHITQQMLKKHSQILLSTAGTLSHAQDLLKKLEGGKPLPRVTMEQAIPMMPSPDCLEWVQEGQPQFGRKLTRKGERVLIEKCGGVVWLTEMDHLGLPFYQAYVEGSDRSKAKAADLLLGLGETLGLGERHSNPETVQEALRHHAVPEESYKWYINMRQVLPLRTSGWGMGTERYLCWLLQHNDVRDMQIIPRMKARKYMP</sequence>